<dbReference type="InterPro" id="IPR009030">
    <property type="entry name" value="Growth_fac_rcpt_cys_sf"/>
</dbReference>
<dbReference type="SUPFAM" id="SSF57184">
    <property type="entry name" value="Growth factor receptor domain"/>
    <property type="match status" value="1"/>
</dbReference>
<feature type="transmembrane region" description="Helical" evidence="1">
    <location>
        <begin position="130"/>
        <end position="151"/>
    </location>
</feature>
<reference evidence="3" key="1">
    <citation type="submission" date="2025-08" db="UniProtKB">
        <authorList>
            <consortium name="RefSeq"/>
        </authorList>
    </citation>
    <scope>IDENTIFICATION</scope>
    <source>
        <tissue evidence="3">Whole sample</tissue>
    </source>
</reference>
<protein>
    <submittedName>
        <fullName evidence="3">Multiple epidermal growth factor-like domains protein 10</fullName>
    </submittedName>
</protein>
<dbReference type="RefSeq" id="XP_022291626.1">
    <property type="nucleotide sequence ID" value="XM_022435918.1"/>
</dbReference>
<keyword evidence="1" id="KW-0472">Membrane</keyword>
<gene>
    <name evidence="3" type="primary">LOC111102961</name>
</gene>
<dbReference type="Gene3D" id="2.170.300.10">
    <property type="entry name" value="Tie2 ligand-binding domain superfamily"/>
    <property type="match status" value="1"/>
</dbReference>
<evidence type="ECO:0000313" key="2">
    <source>
        <dbReference type="Proteomes" id="UP000694844"/>
    </source>
</evidence>
<name>A0A8B8AKB7_CRAVI</name>
<dbReference type="GeneID" id="111102961"/>
<dbReference type="OrthoDB" id="6206754at2759"/>
<dbReference type="AlphaFoldDB" id="A0A8B8AKB7"/>
<keyword evidence="1" id="KW-1133">Transmembrane helix</keyword>
<proteinExistence type="predicted"/>
<evidence type="ECO:0000256" key="1">
    <source>
        <dbReference type="SAM" id="Phobius"/>
    </source>
</evidence>
<evidence type="ECO:0000313" key="3">
    <source>
        <dbReference type="RefSeq" id="XP_022291626.1"/>
    </source>
</evidence>
<sequence length="167" mass="18724">MNVSELILKSTAYFAIFLNFGKACYREVEEKCCEHYMLEDNECKPCPPGYTGDSCSTPCPSPSYGLRCQYLCQTCSTSCHHVKGCLVFASLSVTPTAETLSRFGTNFISKEDTTSVLEEDVTISSTQRKILIAVYILILIIIVGVLSYIVYYKAKLCQRIKILHENN</sequence>
<keyword evidence="1" id="KW-0812">Transmembrane</keyword>
<dbReference type="KEGG" id="cvn:111102961"/>
<keyword evidence="2" id="KW-1185">Reference proteome</keyword>
<accession>A0A8B8AKB7</accession>
<organism evidence="2 3">
    <name type="scientific">Crassostrea virginica</name>
    <name type="common">Eastern oyster</name>
    <dbReference type="NCBI Taxonomy" id="6565"/>
    <lineage>
        <taxon>Eukaryota</taxon>
        <taxon>Metazoa</taxon>
        <taxon>Spiralia</taxon>
        <taxon>Lophotrochozoa</taxon>
        <taxon>Mollusca</taxon>
        <taxon>Bivalvia</taxon>
        <taxon>Autobranchia</taxon>
        <taxon>Pteriomorphia</taxon>
        <taxon>Ostreida</taxon>
        <taxon>Ostreoidea</taxon>
        <taxon>Ostreidae</taxon>
        <taxon>Crassostrea</taxon>
    </lineage>
</organism>
<dbReference type="Proteomes" id="UP000694844">
    <property type="component" value="Chromosome 7"/>
</dbReference>